<dbReference type="AlphaFoldDB" id="A0A813JKA8"/>
<reference evidence="1" key="1">
    <citation type="submission" date="2021-02" db="EMBL/GenBank/DDBJ databases">
        <authorList>
            <person name="Dougan E. K."/>
            <person name="Rhodes N."/>
            <person name="Thang M."/>
            <person name="Chan C."/>
        </authorList>
    </citation>
    <scope>NUCLEOTIDE SEQUENCE</scope>
</reference>
<proteinExistence type="predicted"/>
<organism evidence="1 2">
    <name type="scientific">Polarella glacialis</name>
    <name type="common">Dinoflagellate</name>
    <dbReference type="NCBI Taxonomy" id="89957"/>
    <lineage>
        <taxon>Eukaryota</taxon>
        <taxon>Sar</taxon>
        <taxon>Alveolata</taxon>
        <taxon>Dinophyceae</taxon>
        <taxon>Suessiales</taxon>
        <taxon>Suessiaceae</taxon>
        <taxon>Polarella</taxon>
    </lineage>
</organism>
<gene>
    <name evidence="1" type="ORF">PGLA2088_LOCUS20939</name>
</gene>
<evidence type="ECO:0000313" key="1">
    <source>
        <dbReference type="EMBL" id="CAE8678660.1"/>
    </source>
</evidence>
<accession>A0A813JKA8</accession>
<sequence length="109" mass="11579">MGLSTIPLVSLSVAVVLVFVASFAADVAVLLDCRFSLRFSVARRGCRFAGPQLRLFHAPLSSDSSNLSKALSVAAMHSEEVPGMGPTKAEGSATFSRVEVLSAKYLRSY</sequence>
<name>A0A813JKA8_POLGL</name>
<protein>
    <submittedName>
        <fullName evidence="1">Uncharacterized protein</fullName>
    </submittedName>
</protein>
<evidence type="ECO:0000313" key="2">
    <source>
        <dbReference type="Proteomes" id="UP000626109"/>
    </source>
</evidence>
<dbReference type="Proteomes" id="UP000626109">
    <property type="component" value="Unassembled WGS sequence"/>
</dbReference>
<dbReference type="EMBL" id="CAJNNW010025701">
    <property type="protein sequence ID" value="CAE8678660.1"/>
    <property type="molecule type" value="Genomic_DNA"/>
</dbReference>
<comment type="caution">
    <text evidence="1">The sequence shown here is derived from an EMBL/GenBank/DDBJ whole genome shotgun (WGS) entry which is preliminary data.</text>
</comment>